<dbReference type="AlphaFoldDB" id="A0A4P7C3F9"/>
<accession>A0A4P7C3F9</accession>
<reference evidence="1 2" key="1">
    <citation type="submission" date="2019-03" db="EMBL/GenBank/DDBJ databases">
        <title>The genome sequence of Nitrosococcus wardiae strain D1FHST reveals the archetypal metabolic capacity of ammonia-oxidizing Gammaproteobacteria.</title>
        <authorList>
            <person name="Wang L."/>
            <person name="Lim C.K."/>
            <person name="Hanson T.E."/>
            <person name="Dang H."/>
            <person name="Klotz M.G."/>
        </authorList>
    </citation>
    <scope>NUCLEOTIDE SEQUENCE [LARGE SCALE GENOMIC DNA]</scope>
    <source>
        <strain evidence="1 2">D1FHS</strain>
    </source>
</reference>
<proteinExistence type="predicted"/>
<dbReference type="KEGG" id="nwr:E3U44_18150"/>
<dbReference type="EMBL" id="CP038033">
    <property type="protein sequence ID" value="QBQ56207.1"/>
    <property type="molecule type" value="Genomic_DNA"/>
</dbReference>
<organism evidence="1 2">
    <name type="scientific">Nitrosococcus wardiae</name>
    <dbReference type="NCBI Taxonomy" id="1814290"/>
    <lineage>
        <taxon>Bacteria</taxon>
        <taxon>Pseudomonadati</taxon>
        <taxon>Pseudomonadota</taxon>
        <taxon>Gammaproteobacteria</taxon>
        <taxon>Chromatiales</taxon>
        <taxon>Chromatiaceae</taxon>
        <taxon>Nitrosococcus</taxon>
    </lineage>
</organism>
<dbReference type="RefSeq" id="WP_134359457.1">
    <property type="nucleotide sequence ID" value="NZ_CP038033.1"/>
</dbReference>
<dbReference type="Proteomes" id="UP000294325">
    <property type="component" value="Chromosome"/>
</dbReference>
<name>A0A4P7C3F9_9GAMM</name>
<sequence length="72" mass="8770">MTDAERSEVRRKEEFENAFMAAYKPPEECEHWKSDKHMVECVNHRIRARRAFQKAYSADLEIDERINNNWVR</sequence>
<protein>
    <submittedName>
        <fullName evidence="1">Uncharacterized protein</fullName>
    </submittedName>
</protein>
<evidence type="ECO:0000313" key="2">
    <source>
        <dbReference type="Proteomes" id="UP000294325"/>
    </source>
</evidence>
<evidence type="ECO:0000313" key="1">
    <source>
        <dbReference type="EMBL" id="QBQ56207.1"/>
    </source>
</evidence>
<keyword evidence="2" id="KW-1185">Reference proteome</keyword>
<dbReference type="OrthoDB" id="5786986at2"/>
<gene>
    <name evidence="1" type="ORF">E3U44_18150</name>
</gene>